<name>A0A6A5BQG5_NAEFO</name>
<gene>
    <name evidence="2" type="ORF">FDP41_004370</name>
</gene>
<evidence type="ECO:0000313" key="3">
    <source>
        <dbReference type="Proteomes" id="UP000444721"/>
    </source>
</evidence>
<dbReference type="VEuPathDB" id="AmoebaDB:NfTy_084020"/>
<sequence>MNRHEFFGALPFMCPFSQLNQHYEEFLLSHPYKSNNNHVYCTEFSNFLQQQYSHVMEDAFIIFEGCCCVMDDRDEQHFFFDSVQTDPAQMKAKLILIKLNGLYLSKALERKFFSSSLFVESDLEGNEDPNALIYSKVSKSTIITANPNTTTTMNNANNHMNSSNNGGASSQSSSSKGEPAKKKRKSNVTIVSYNETNKGRIQLLEQCGIVHLNQTTKNYELHDHVFILCLVLDTKCYLIDHTAIEKITKPILAPSSNNSTPQKDLNSSKGDLLIDEEILKEAERIYKEHLQKNGKTKPESELILQNSKSNLGNSTPQNEEEKIPYLGITASFVTLRLYHLMSEYEPQSDNDKISTTEQKISSSKMALDQALALMLKCLKPVDASMIINLTLENSETLHKNPSQPNEQPQSYHQQEPEQHKEELAKTCSNYPSLAFQQELYNKWNNNGELISLLKNHPVILNIGSEKKASPKWLQTEDDDIYYRSLTDIATLYTKSMLRTKSHDIQQEQLALKQLESKHLSSIENLCKLSDMSTLDEQSLQNLDREIGKLREIQETLLLCEKVIPVKPYSY</sequence>
<comment type="caution">
    <text evidence="2">The sequence shown here is derived from an EMBL/GenBank/DDBJ whole genome shotgun (WGS) entry which is preliminary data.</text>
</comment>
<dbReference type="VEuPathDB" id="AmoebaDB:NF0031550"/>
<evidence type="ECO:0000256" key="1">
    <source>
        <dbReference type="SAM" id="MobiDB-lite"/>
    </source>
</evidence>
<proteinExistence type="predicted"/>
<protein>
    <submittedName>
        <fullName evidence="2">Uncharacterized protein</fullName>
    </submittedName>
</protein>
<dbReference type="RefSeq" id="XP_044561184.1">
    <property type="nucleotide sequence ID" value="XM_044707777.1"/>
</dbReference>
<dbReference type="OrthoDB" id="10333513at2759"/>
<feature type="region of interest" description="Disordered" evidence="1">
    <location>
        <begin position="396"/>
        <end position="424"/>
    </location>
</feature>
<dbReference type="AlphaFoldDB" id="A0A6A5BQG5"/>
<feature type="compositionally biased region" description="Low complexity" evidence="1">
    <location>
        <begin position="148"/>
        <end position="175"/>
    </location>
</feature>
<feature type="region of interest" description="Disordered" evidence="1">
    <location>
        <begin position="148"/>
        <end position="187"/>
    </location>
</feature>
<dbReference type="VEuPathDB" id="AmoebaDB:FDP41_004370"/>
<dbReference type="OMA" id="EDAFMIF"/>
<dbReference type="GeneID" id="68111588"/>
<feature type="compositionally biased region" description="Polar residues" evidence="1">
    <location>
        <begin position="396"/>
        <end position="413"/>
    </location>
</feature>
<reference evidence="2 3" key="1">
    <citation type="journal article" date="2019" name="Sci. Rep.">
        <title>Nanopore sequencing improves the draft genome of the human pathogenic amoeba Naegleria fowleri.</title>
        <authorList>
            <person name="Liechti N."/>
            <person name="Schurch N."/>
            <person name="Bruggmann R."/>
            <person name="Wittwer M."/>
        </authorList>
    </citation>
    <scope>NUCLEOTIDE SEQUENCE [LARGE SCALE GENOMIC DNA]</scope>
    <source>
        <strain evidence="2 3">ATCC 30894</strain>
    </source>
</reference>
<dbReference type="Proteomes" id="UP000444721">
    <property type="component" value="Unassembled WGS sequence"/>
</dbReference>
<dbReference type="EMBL" id="VFQX01000037">
    <property type="protein sequence ID" value="KAF0976471.1"/>
    <property type="molecule type" value="Genomic_DNA"/>
</dbReference>
<keyword evidence="3" id="KW-1185">Reference proteome</keyword>
<organism evidence="2 3">
    <name type="scientific">Naegleria fowleri</name>
    <name type="common">Brain eating amoeba</name>
    <dbReference type="NCBI Taxonomy" id="5763"/>
    <lineage>
        <taxon>Eukaryota</taxon>
        <taxon>Discoba</taxon>
        <taxon>Heterolobosea</taxon>
        <taxon>Tetramitia</taxon>
        <taxon>Eutetramitia</taxon>
        <taxon>Vahlkampfiidae</taxon>
        <taxon>Naegleria</taxon>
    </lineage>
</organism>
<evidence type="ECO:0000313" key="2">
    <source>
        <dbReference type="EMBL" id="KAF0976471.1"/>
    </source>
</evidence>
<feature type="compositionally biased region" description="Basic and acidic residues" evidence="1">
    <location>
        <begin position="414"/>
        <end position="424"/>
    </location>
</feature>
<accession>A0A6A5BQG5</accession>